<keyword evidence="3" id="KW-0436">Ligase</keyword>
<evidence type="ECO:0000256" key="5">
    <source>
        <dbReference type="ARBA" id="ARBA00024481"/>
    </source>
</evidence>
<sequence length="369" mass="38684">MATPMAINGSLLEGGGQILRNSVALSALLGKPVSINDIRGGRPVPGLKNQHRTGLELAAQIASAELKGAINGSTEIEFTPGSLKIPGHFVADSVTAGSTTLLLQIALPLLLFSSQKSLSSLTLKGGTNATQAPQLDYTENVFLPFIRKHFGIMAELKLKRRGYFPKGGGEVLVNVTPSAQSLQNFSLLERGEVCRIKGIAHFAGLPNHLGSSMVEGAKKYLSEQLVGVSNGTISVEIESRRERNDNTVGAGSGVVLWAELGGGGIIGGSAVGSKKIEASVLGATAAKDLIKGLDAGGCVDEWLEDQIIIFMALAKGESAVRCGKGELQLHTRTAIWVAEYLTEGHAKFATEQLSSGHTVIRCKGIGYFG</sequence>
<dbReference type="EMBL" id="JADNRY010000041">
    <property type="protein sequence ID" value="KAF9070372.1"/>
    <property type="molecule type" value="Genomic_DNA"/>
</dbReference>
<dbReference type="GO" id="GO:0005524">
    <property type="term" value="F:ATP binding"/>
    <property type="evidence" value="ECO:0007669"/>
    <property type="project" value="UniProtKB-KW"/>
</dbReference>
<dbReference type="SUPFAM" id="SSF52913">
    <property type="entry name" value="RNA 3'-terminal phosphate cyclase, RPTC, insert domain"/>
    <property type="match status" value="1"/>
</dbReference>
<dbReference type="Gene3D" id="3.30.360.20">
    <property type="entry name" value="RNA 3'-terminal phosphate cyclase, insert domain"/>
    <property type="match status" value="1"/>
</dbReference>
<dbReference type="InterPro" id="IPR036553">
    <property type="entry name" value="RPTC_insert"/>
</dbReference>
<dbReference type="InterPro" id="IPR013791">
    <property type="entry name" value="RNA3'-term_phos_cycl_insert"/>
</dbReference>
<dbReference type="PIRSF" id="PIRSF005378">
    <property type="entry name" value="RNA3'_term_phos_cycl_euk"/>
    <property type="match status" value="1"/>
</dbReference>
<dbReference type="Gene3D" id="3.65.10.20">
    <property type="entry name" value="RNA 3'-terminal phosphate cyclase domain"/>
    <property type="match status" value="1"/>
</dbReference>
<dbReference type="OrthoDB" id="25029at2759"/>
<dbReference type="GO" id="GO:0006396">
    <property type="term" value="P:RNA processing"/>
    <property type="evidence" value="ECO:0007669"/>
    <property type="project" value="InterPro"/>
</dbReference>
<dbReference type="InterPro" id="IPR000228">
    <property type="entry name" value="RNA3'_term_phos_cyc"/>
</dbReference>
<evidence type="ECO:0000259" key="9">
    <source>
        <dbReference type="Pfam" id="PF05189"/>
    </source>
</evidence>
<keyword evidence="4 7" id="KW-0547">Nucleotide-binding</keyword>
<evidence type="ECO:0000259" key="8">
    <source>
        <dbReference type="Pfam" id="PF01137"/>
    </source>
</evidence>
<keyword evidence="11" id="KW-1185">Reference proteome</keyword>
<comment type="caution">
    <text evidence="10">The sequence shown here is derived from an EMBL/GenBank/DDBJ whole genome shotgun (WGS) entry which is preliminary data.</text>
</comment>
<name>A0A9P5PWF6_9AGAR</name>
<dbReference type="NCBIfam" id="TIGR03399">
    <property type="entry name" value="RNA_3prim_cycl"/>
    <property type="match status" value="1"/>
</dbReference>
<dbReference type="PANTHER" id="PTHR11096:SF0">
    <property type="entry name" value="RNA 3'-TERMINAL PHOSPHATE CYCLASE"/>
    <property type="match status" value="1"/>
</dbReference>
<comment type="similarity">
    <text evidence="1">Belongs to the RNA 3'-terminal cyclase family. Type 1 subfamily.</text>
</comment>
<comment type="catalytic activity">
    <reaction evidence="5">
        <text>a 3'-end 3'-phospho-ribonucleotide-RNA + ATP = a 3'-end 2',3'-cyclophospho-ribonucleotide-RNA + AMP + diphosphate</text>
        <dbReference type="Rhea" id="RHEA:23976"/>
        <dbReference type="Rhea" id="RHEA-COMP:10463"/>
        <dbReference type="Rhea" id="RHEA-COMP:10464"/>
        <dbReference type="ChEBI" id="CHEBI:30616"/>
        <dbReference type="ChEBI" id="CHEBI:33019"/>
        <dbReference type="ChEBI" id="CHEBI:83062"/>
        <dbReference type="ChEBI" id="CHEBI:83064"/>
        <dbReference type="ChEBI" id="CHEBI:456215"/>
        <dbReference type="EC" id="6.5.1.4"/>
    </reaction>
</comment>
<dbReference type="PANTHER" id="PTHR11096">
    <property type="entry name" value="RNA 3' TERMINAL PHOSPHATE CYCLASE"/>
    <property type="match status" value="1"/>
</dbReference>
<evidence type="ECO:0000256" key="2">
    <source>
        <dbReference type="ARBA" id="ARBA00012725"/>
    </source>
</evidence>
<dbReference type="AlphaFoldDB" id="A0A9P5PWF6"/>
<dbReference type="InterPro" id="IPR013792">
    <property type="entry name" value="RNA3'P_cycl/enolpyr_Trfase_a/b"/>
</dbReference>
<dbReference type="InterPro" id="IPR020719">
    <property type="entry name" value="RNA3'_term_phos_cycl-like_CS"/>
</dbReference>
<evidence type="ECO:0000256" key="1">
    <source>
        <dbReference type="ARBA" id="ARBA00009206"/>
    </source>
</evidence>
<dbReference type="Pfam" id="PF05189">
    <property type="entry name" value="RTC_insert"/>
    <property type="match status" value="1"/>
</dbReference>
<accession>A0A9P5PWF6</accession>
<dbReference type="InterPro" id="IPR017770">
    <property type="entry name" value="RNA3'_term_phos_cyc_type_1"/>
</dbReference>
<feature type="binding site" evidence="7">
    <location>
        <position position="104"/>
    </location>
    <ligand>
        <name>ATP</name>
        <dbReference type="ChEBI" id="CHEBI:30616"/>
    </ligand>
</feature>
<dbReference type="Pfam" id="PF01137">
    <property type="entry name" value="RTC"/>
    <property type="match status" value="1"/>
</dbReference>
<evidence type="ECO:0000256" key="7">
    <source>
        <dbReference type="PIRSR" id="PIRSR005378-2"/>
    </source>
</evidence>
<reference evidence="10" key="1">
    <citation type="submission" date="2020-11" db="EMBL/GenBank/DDBJ databases">
        <authorList>
            <consortium name="DOE Joint Genome Institute"/>
            <person name="Ahrendt S."/>
            <person name="Riley R."/>
            <person name="Andreopoulos W."/>
            <person name="Labutti K."/>
            <person name="Pangilinan J."/>
            <person name="Ruiz-Duenas F.J."/>
            <person name="Barrasa J.M."/>
            <person name="Sanchez-Garcia M."/>
            <person name="Camarero S."/>
            <person name="Miyauchi S."/>
            <person name="Serrano A."/>
            <person name="Linde D."/>
            <person name="Babiker R."/>
            <person name="Drula E."/>
            <person name="Ayuso-Fernandez I."/>
            <person name="Pacheco R."/>
            <person name="Padilla G."/>
            <person name="Ferreira P."/>
            <person name="Barriuso J."/>
            <person name="Kellner H."/>
            <person name="Castanera R."/>
            <person name="Alfaro M."/>
            <person name="Ramirez L."/>
            <person name="Pisabarro A.G."/>
            <person name="Kuo A."/>
            <person name="Tritt A."/>
            <person name="Lipzen A."/>
            <person name="He G."/>
            <person name="Yan M."/>
            <person name="Ng V."/>
            <person name="Cullen D."/>
            <person name="Martin F."/>
            <person name="Rosso M.-N."/>
            <person name="Henrissat B."/>
            <person name="Hibbett D."/>
            <person name="Martinez A.T."/>
            <person name="Grigoriev I.V."/>
        </authorList>
    </citation>
    <scope>NUCLEOTIDE SEQUENCE</scope>
    <source>
        <strain evidence="10">AH 40177</strain>
    </source>
</reference>
<proteinExistence type="inferred from homology"/>
<dbReference type="SUPFAM" id="SSF55205">
    <property type="entry name" value="EPT/RTPC-like"/>
    <property type="match status" value="1"/>
</dbReference>
<organism evidence="10 11">
    <name type="scientific">Rhodocollybia butyracea</name>
    <dbReference type="NCBI Taxonomy" id="206335"/>
    <lineage>
        <taxon>Eukaryota</taxon>
        <taxon>Fungi</taxon>
        <taxon>Dikarya</taxon>
        <taxon>Basidiomycota</taxon>
        <taxon>Agaricomycotina</taxon>
        <taxon>Agaricomycetes</taxon>
        <taxon>Agaricomycetidae</taxon>
        <taxon>Agaricales</taxon>
        <taxon>Marasmiineae</taxon>
        <taxon>Omphalotaceae</taxon>
        <taxon>Rhodocollybia</taxon>
    </lineage>
</organism>
<protein>
    <recommendedName>
        <fullName evidence="2">RNA 3'-terminal-phosphate cyclase (ATP)</fullName>
        <ecNumber evidence="2">6.5.1.4</ecNumber>
    </recommendedName>
</protein>
<evidence type="ECO:0000256" key="6">
    <source>
        <dbReference type="PIRSR" id="PIRSR005378-1"/>
    </source>
</evidence>
<dbReference type="Proteomes" id="UP000772434">
    <property type="component" value="Unassembled WGS sequence"/>
</dbReference>
<dbReference type="PROSITE" id="PS01287">
    <property type="entry name" value="RTC"/>
    <property type="match status" value="1"/>
</dbReference>
<feature type="active site" description="Tele-AMP-histidine intermediate" evidence="6">
    <location>
        <position position="330"/>
    </location>
</feature>
<dbReference type="InterPro" id="IPR023797">
    <property type="entry name" value="RNA3'_phos_cyclase_dom"/>
</dbReference>
<dbReference type="GO" id="GO:0003963">
    <property type="term" value="F:RNA-3'-phosphate cyclase activity"/>
    <property type="evidence" value="ECO:0007669"/>
    <property type="project" value="UniProtKB-EC"/>
</dbReference>
<evidence type="ECO:0000256" key="3">
    <source>
        <dbReference type="ARBA" id="ARBA00022598"/>
    </source>
</evidence>
<dbReference type="GO" id="GO:0005634">
    <property type="term" value="C:nucleus"/>
    <property type="evidence" value="ECO:0007669"/>
    <property type="project" value="TreeGrafter"/>
</dbReference>
<keyword evidence="7" id="KW-0067">ATP-binding</keyword>
<feature type="domain" description="RNA 3'-terminal phosphate cyclase insert" evidence="9">
    <location>
        <begin position="188"/>
        <end position="292"/>
    </location>
</feature>
<dbReference type="InterPro" id="IPR037136">
    <property type="entry name" value="RNA3'_phos_cyclase_dom_sf"/>
</dbReference>
<evidence type="ECO:0000313" key="11">
    <source>
        <dbReference type="Proteomes" id="UP000772434"/>
    </source>
</evidence>
<gene>
    <name evidence="10" type="ORF">BDP27DRAFT_623423</name>
</gene>
<evidence type="ECO:0000313" key="10">
    <source>
        <dbReference type="EMBL" id="KAF9070372.1"/>
    </source>
</evidence>
<evidence type="ECO:0000256" key="4">
    <source>
        <dbReference type="ARBA" id="ARBA00022741"/>
    </source>
</evidence>
<feature type="domain" description="RNA 3'-terminal phosphate cyclase" evidence="8">
    <location>
        <begin position="12"/>
        <end position="344"/>
    </location>
</feature>
<dbReference type="EC" id="6.5.1.4" evidence="2"/>